<evidence type="ECO:0000313" key="13">
    <source>
        <dbReference type="EMBL" id="KAG0120864.1"/>
    </source>
</evidence>
<feature type="domain" description="EML-like second beta-propeller" evidence="12">
    <location>
        <begin position="328"/>
        <end position="592"/>
    </location>
</feature>
<evidence type="ECO:0000313" key="14">
    <source>
        <dbReference type="EMBL" id="KAI1237667.1"/>
    </source>
</evidence>
<evidence type="ECO:0000256" key="7">
    <source>
        <dbReference type="ARBA" id="ARBA00022737"/>
    </source>
</evidence>
<dbReference type="FunFam" id="2.130.10.10:FF:000035">
    <property type="entry name" value="Putative echinoderm microtubule-associated protein-like 6"/>
    <property type="match status" value="1"/>
</dbReference>
<dbReference type="GO" id="GO:0008017">
    <property type="term" value="F:microtubule binding"/>
    <property type="evidence" value="ECO:0007669"/>
    <property type="project" value="TreeGrafter"/>
</dbReference>
<proteinExistence type="inferred from homology"/>
<dbReference type="SUPFAM" id="SSF50998">
    <property type="entry name" value="Quinoprotein alcohol dehydrogenase-like"/>
    <property type="match status" value="2"/>
</dbReference>
<feature type="repeat" description="WD" evidence="9">
    <location>
        <begin position="899"/>
        <end position="929"/>
    </location>
</feature>
<dbReference type="InterPro" id="IPR019775">
    <property type="entry name" value="WD40_repeat_CS"/>
</dbReference>
<feature type="repeat" description="WD" evidence="9">
    <location>
        <begin position="250"/>
        <end position="265"/>
    </location>
</feature>
<feature type="repeat" description="WD" evidence="9">
    <location>
        <begin position="1774"/>
        <end position="1815"/>
    </location>
</feature>
<evidence type="ECO:0000256" key="5">
    <source>
        <dbReference type="ARBA" id="ARBA00022574"/>
    </source>
</evidence>
<feature type="region of interest" description="Disordered" evidence="10">
    <location>
        <begin position="610"/>
        <end position="633"/>
    </location>
</feature>
<evidence type="ECO:0000259" key="11">
    <source>
        <dbReference type="Pfam" id="PF23409"/>
    </source>
</evidence>
<dbReference type="InterPro" id="IPR036322">
    <property type="entry name" value="WD40_repeat_dom_sf"/>
</dbReference>
<dbReference type="SMART" id="SM00320">
    <property type="entry name" value="WD40"/>
    <property type="match status" value="29"/>
</dbReference>
<feature type="compositionally biased region" description="Acidic residues" evidence="10">
    <location>
        <begin position="615"/>
        <end position="633"/>
    </location>
</feature>
<reference evidence="14 15" key="2">
    <citation type="journal article" date="2021" name="J. Hered.">
        <title>Feather Gene Expression Elucidates the Developmental Basis of Plumage Iridescence in African Starlings.</title>
        <authorList>
            <person name="Rubenstein D.R."/>
            <person name="Corvelo A."/>
            <person name="MacManes M.D."/>
            <person name="Maia R."/>
            <person name="Narzisi G."/>
            <person name="Rousaki A."/>
            <person name="Vandenabeele P."/>
            <person name="Shawkey M.D."/>
            <person name="Solomon J."/>
        </authorList>
    </citation>
    <scope>NUCLEOTIDE SEQUENCE [LARGE SCALE GENOMIC DNA]</scope>
    <source>
        <strain evidence="14">SS15</strain>
    </source>
</reference>
<organism evidence="13">
    <name type="scientific">Lamprotornis superbus</name>
    <dbReference type="NCBI Taxonomy" id="245042"/>
    <lineage>
        <taxon>Eukaryota</taxon>
        <taxon>Metazoa</taxon>
        <taxon>Chordata</taxon>
        <taxon>Craniata</taxon>
        <taxon>Vertebrata</taxon>
        <taxon>Euteleostomi</taxon>
        <taxon>Archelosauria</taxon>
        <taxon>Archosauria</taxon>
        <taxon>Dinosauria</taxon>
        <taxon>Saurischia</taxon>
        <taxon>Theropoda</taxon>
        <taxon>Coelurosauria</taxon>
        <taxon>Aves</taxon>
        <taxon>Neognathae</taxon>
        <taxon>Neoaves</taxon>
        <taxon>Telluraves</taxon>
        <taxon>Australaves</taxon>
        <taxon>Passeriformes</taxon>
        <taxon>Sturnidae</taxon>
        <taxon>Lamprotornis</taxon>
    </lineage>
</organism>
<evidence type="ECO:0000256" key="10">
    <source>
        <dbReference type="SAM" id="MobiDB-lite"/>
    </source>
</evidence>
<comment type="subcellular location">
    <subcellularLocation>
        <location evidence="2">Cytoplasm</location>
        <location evidence="2">Cytoskeleton</location>
    </subcellularLocation>
</comment>
<keyword evidence="5 9" id="KW-0853">WD repeat</keyword>
<feature type="repeat" description="WD" evidence="9">
    <location>
        <begin position="330"/>
        <end position="354"/>
    </location>
</feature>
<dbReference type="Pfam" id="PF23414">
    <property type="entry name" value="Beta-prop_EML_2"/>
    <property type="match status" value="3"/>
</dbReference>
<dbReference type="EMBL" id="JADDUC010000058">
    <property type="protein sequence ID" value="KAG0120864.1"/>
    <property type="molecule type" value="Genomic_DNA"/>
</dbReference>
<dbReference type="InterPro" id="IPR001680">
    <property type="entry name" value="WD40_rpt"/>
</dbReference>
<evidence type="ECO:0000259" key="12">
    <source>
        <dbReference type="Pfam" id="PF23414"/>
    </source>
</evidence>
<gene>
    <name evidence="14" type="ORF">IHE44_0013751</name>
    <name evidence="13" type="ORF">IHE44_012033</name>
</gene>
<sequence>MADRSAPSCHLRLEWVYGYRGHQCRNNLYYTAAKEIVYFVAGVGVVYSPREHRQKFYLGHQDDIISLALHPERVLVATGQVGKEPYICVWDSYTVQTVSVLKDVHTHGIACLAFDLDGQRLVSVGLDSKNTVCVWDWRKGKLLSMAPGHTDRIFDISWDLYQPNKLVSCGVKHIKFWSLCGNSLTPKRGVFGKTGDLQTILCLACARDEVTYSGALNGDIYVWKGINLVRTIQGAHAAGIFSMNACEEGFATGGRDGCVRLWDLNFKPITVIDLRETDQGYKGLSVRSVCWRGDHILVGTQDSEIFEIVVHERNKPFLIMQGHCEGELWALAVHPTKPLAMTGSDDRSVRIWSLIDHALIARCNMEEPIRCAAVSTDGIHLALGMKDGSFTVLRVRDMTEVVHIKDRKEAIHELKYSPDGNFLAVGSNDSSVDIYGVVQRYKKVGECIGSLSFITHMDWSSDSKYLQTNDGNGKRLFYRMPGGKEVTNKEELKGIQWASWTCVSGLEVNGIWPKYSDINDINSVDANFIGQVMVTADDYGIVKLFRYPCLRKGAKFKKYLGHSAHVTNVRWSHDHQWVVSIGGADHSVFQWKFVPDRKLKDTLHIAPQESLVDSNSDESDSDQSDVPELDSEIEQETQITYRRQVYKEDLPQLKEQCKEKRKSAASKRRERAPGNSIRLHFIHGYRGYDCRSNLFYTQTGEIVYHVAAVGVVYNRQQNTQRFYLGHDDDILCLAIHPLKDYVATGQVGRDSSIHIWDTETIKPLSVLKGYHQYGVCAVDFSADGKRLASVGIDDNHTIVLWDWKKGEKLSAVRGSKDKIFVVKINPYMPDKLITVGIKHMKFWRRAGGGLIGRKGCIGALGRTDTMMCAVYGWTEEMAFSGTSTGDVCIWRDVFLIKTVKAHDGPVFSMHALEKGFVTGGKDGVVALWDDTFERCLKTYAIKRAALAPGSKGLLLEDNPSIRAISLGHGHILVGTKNGEILEVDKSGPITLLVQGHMEGEVWGLATHPHLPICATVSDDKTLRIWDLSPSHCMLAVRKLKKGGRCCCFSPDGKALAVGLNDGSFLIVNADTLEDLVSFQHRKDVISEIRFSPGAGKYLAVASCDNFVDIYNVMSSKRVGICKGASSYITHMDWDIRGKLLQVNTGAKEQLFFEAPRGKKQTIPSLEVEKIGWASWTSVLGSCCEGIWPIIGEVTDVTASCLTSDSKVLATGDDFGFVKLFRYPAKGKFGKFKRYVAHSTHVTNVRWTYDDSLLVTVGGADTSLMLWTYEMEGHRDSRQCDSEESDLDSEEDGGYDSDVTRENEINYTIKALSTNIRPMFGIKPHLQQKEPTLDERPPVSRALPQPEKLQTNNVGKKKRPIEDLILELVFGYRGKDCRNNVHYLNDGADVIYHTASVGILYNVATGSQSFYQEHNDDILCLTVNQHPKFTNIVATGQVATAPSIHVWDAMNKQTLSVLRCYHSKGVCSVSFSATGKLLLSVGLDPEHTITIWKWQEGAKIASRAGHNQRIFVAEFRPDSDTQFVSVGVKHVRFWTLAGRALLSKKGLLSSIEDARMQTMLSVAFGANNLTFTGTISGDVCVWKDHVLIRIVAKAHNGPVFTMYTTLRDGLIVTGGKERPSKEGGAVKLWDQELKRCRAFRLETGQMTDCVRSVCRGKRILSLLFKGKILVGTRNAEIIEVGEKNAACNILINGHMDGPIWGLATHPSRDFFLSAAEDGTVRLWDIAEKKMLNKVSLGHAARTVCYSPEGDMVAIGMKNGEFIILLVTSLKIWGKKRDRRSAIQDIRFSPDSRYLAVGSSENAVDFYDLTLGPTLNRISYCKDIPSFVIQMDFSADSSYLQVSTGSYKRQVYEVPSGKQLVDQAVIDRITVLGDEVIGIWSRHAEKADVNCACVSHSGINLVTGDDFGMVKLFDFPCPEKFAKHKRFLGHSAHLTNIRFTSGDRYVVSAGGDDCRHSAVNRKLSFCVSQHCFDSGTCLGQSGGFGIFHLLHFRMPDEKEINLISSCDHLREWEGLQAEEKEEKSYRAKLLCSPCFVLYRTSYPTVLEKWFAVCSFMAVILSLIKHICAGLLGLNCCLNHLSPAVRAASLPRDPAQMSYPKHQPCSTSPALGSHPEPGLDVLGKAFTTFKMTDMKAVGSIKFNSRDNCHCPIVCGAAELIKLAMPSAALIGAEAEDKTIRTKQSRRTVTSTALEQHKAFALCLCWGRKLSPWVLGQQCSHVHCTKHLLDKEDFQYNPNTGISFLSTSAAILLQCTNSYTRNITQTGHNMCFEEKKEDMRYILLLGGKMDTPFSYKLEKTYTADYWRIWTVWAGVLIVETKRTGKIPFYNTPKFSKKYRQHFPMQLVDPGVEQGYQDRSAMIKAKLPINYTEILAASLLRVSTERTEKCRHCTFQEYRGAAGNDTKNKHIVLGFWQVSVSKNTVVPSALSFKSQKTRCAHLV</sequence>
<evidence type="ECO:0000256" key="6">
    <source>
        <dbReference type="ARBA" id="ARBA00022701"/>
    </source>
</evidence>
<dbReference type="FunFam" id="2.130.10.10:FF:000040">
    <property type="entry name" value="echinoderm microtubule-associated protein-like 6 isoform X1"/>
    <property type="match status" value="1"/>
</dbReference>
<name>A0A835NT66_9PASS</name>
<dbReference type="FunFam" id="2.130.10.10:FF:000037">
    <property type="entry name" value="Putative echinoderm microtubule-associated protein-like 6"/>
    <property type="match status" value="1"/>
</dbReference>
<dbReference type="PANTHER" id="PTHR13720:SF16">
    <property type="entry name" value="ECHINODERM MICROTUBULE-ASSOCIATED PROTEIN-LIKE 5"/>
    <property type="match status" value="1"/>
</dbReference>
<dbReference type="FunFam" id="2.130.10.10:FF:000042">
    <property type="entry name" value="echinoderm microtubule-associated protein-like 6 isoform X1"/>
    <property type="match status" value="1"/>
</dbReference>
<feature type="domain" description="EML-like first beta-propeller" evidence="11">
    <location>
        <begin position="1406"/>
        <end position="1678"/>
    </location>
</feature>
<protein>
    <recommendedName>
        <fullName evidence="16">EMAL5 protein</fullName>
    </recommendedName>
</protein>
<evidence type="ECO:0000313" key="15">
    <source>
        <dbReference type="Proteomes" id="UP000618051"/>
    </source>
</evidence>
<keyword evidence="6" id="KW-0493">Microtubule</keyword>
<dbReference type="Gene3D" id="2.130.10.10">
    <property type="entry name" value="YVTN repeat-like/Quinoprotein amine dehydrogenase"/>
    <property type="match status" value="6"/>
</dbReference>
<feature type="compositionally biased region" description="Acidic residues" evidence="10">
    <location>
        <begin position="1281"/>
        <end position="1294"/>
    </location>
</feature>
<feature type="repeat" description="WD" evidence="9">
    <location>
        <begin position="404"/>
        <end position="435"/>
    </location>
</feature>
<evidence type="ECO:0000256" key="4">
    <source>
        <dbReference type="ARBA" id="ARBA00022490"/>
    </source>
</evidence>
<dbReference type="FunFam" id="2.130.10.10:FF:000024">
    <property type="entry name" value="Putative echinoderm microtubule-associated protein-like 6"/>
    <property type="match status" value="1"/>
</dbReference>
<comment type="caution">
    <text evidence="13">The sequence shown here is derived from an EMBL/GenBank/DDBJ whole genome shotgun (WGS) entry which is preliminary data.</text>
</comment>
<dbReference type="CDD" id="cd00200">
    <property type="entry name" value="WD40"/>
    <property type="match status" value="1"/>
</dbReference>
<evidence type="ECO:0000256" key="2">
    <source>
        <dbReference type="ARBA" id="ARBA00004245"/>
    </source>
</evidence>
<dbReference type="Proteomes" id="UP000618051">
    <property type="component" value="Unassembled WGS sequence"/>
</dbReference>
<dbReference type="InterPro" id="IPR015943">
    <property type="entry name" value="WD40/YVTN_repeat-like_dom_sf"/>
</dbReference>
<feature type="repeat" description="WD" evidence="9">
    <location>
        <begin position="1698"/>
        <end position="1732"/>
    </location>
</feature>
<accession>A0A835NT66</accession>
<feature type="region of interest" description="Disordered" evidence="10">
    <location>
        <begin position="1276"/>
        <end position="1297"/>
    </location>
</feature>
<reference evidence="13" key="1">
    <citation type="submission" date="2020-10" db="EMBL/GenBank/DDBJ databases">
        <title>Feather gene expression reveals the developmental basis of iridescence in African starlings.</title>
        <authorList>
            <person name="Rubenstein D.R."/>
        </authorList>
    </citation>
    <scope>NUCLEOTIDE SEQUENCE</scope>
    <source>
        <strain evidence="13">SS15</strain>
        <tissue evidence="13">Liver</tissue>
    </source>
</reference>
<feature type="domain" description="EML-like second beta-propeller" evidence="12">
    <location>
        <begin position="1698"/>
        <end position="1952"/>
    </location>
</feature>
<dbReference type="InterPro" id="IPR005108">
    <property type="entry name" value="HELP"/>
</dbReference>
<dbReference type="PROSITE" id="PS50082">
    <property type="entry name" value="WD_REPEATS_2"/>
    <property type="match status" value="7"/>
</dbReference>
<dbReference type="OrthoDB" id="47802at2759"/>
<feature type="domain" description="EML-like first beta-propeller" evidence="11">
    <location>
        <begin position="53"/>
        <end position="307"/>
    </location>
</feature>
<feature type="domain" description="EML-like second beta-propeller" evidence="12">
    <location>
        <begin position="1001"/>
        <end position="1268"/>
    </location>
</feature>
<evidence type="ECO:0000256" key="1">
    <source>
        <dbReference type="ARBA" id="ARBA00003210"/>
    </source>
</evidence>
<dbReference type="FunFam" id="2.130.10.10:FF:000044">
    <property type="entry name" value="echinoderm microtubule-associated protein-like 6 isoform X1"/>
    <property type="match status" value="1"/>
</dbReference>
<evidence type="ECO:0000256" key="8">
    <source>
        <dbReference type="ARBA" id="ARBA00023212"/>
    </source>
</evidence>
<reference evidence="14" key="3">
    <citation type="submission" date="2022-01" db="EMBL/GenBank/DDBJ databases">
        <authorList>
            <person name="Rubenstein D.R."/>
        </authorList>
    </citation>
    <scope>NUCLEOTIDE SEQUENCE</scope>
    <source>
        <strain evidence="14">SS15</strain>
        <tissue evidence="14">Liver</tissue>
    </source>
</reference>
<feature type="repeat" description="WD" evidence="9">
    <location>
        <begin position="1234"/>
        <end position="1266"/>
    </location>
</feature>
<dbReference type="PROSITE" id="PS00678">
    <property type="entry name" value="WD_REPEATS_1"/>
    <property type="match status" value="1"/>
</dbReference>
<keyword evidence="15" id="KW-1185">Reference proteome</keyword>
<evidence type="ECO:0000256" key="3">
    <source>
        <dbReference type="ARBA" id="ARBA00006489"/>
    </source>
</evidence>
<dbReference type="PROSITE" id="PS50294">
    <property type="entry name" value="WD_REPEATS_REGION"/>
    <property type="match status" value="1"/>
</dbReference>
<keyword evidence="8" id="KW-0206">Cytoskeleton</keyword>
<evidence type="ECO:0008006" key="16">
    <source>
        <dbReference type="Google" id="ProtNLM"/>
    </source>
</evidence>
<dbReference type="GO" id="GO:0005929">
    <property type="term" value="C:cilium"/>
    <property type="evidence" value="ECO:0007669"/>
    <property type="project" value="UniProtKB-ARBA"/>
</dbReference>
<dbReference type="InterPro" id="IPR011047">
    <property type="entry name" value="Quinoprotein_ADH-like_sf"/>
</dbReference>
<dbReference type="EMBL" id="JADDUC020000007">
    <property type="protein sequence ID" value="KAI1237667.1"/>
    <property type="molecule type" value="Genomic_DNA"/>
</dbReference>
<keyword evidence="7" id="KW-0677">Repeat</keyword>
<dbReference type="PANTHER" id="PTHR13720">
    <property type="entry name" value="WD-40 REPEAT PROTEIN"/>
    <property type="match status" value="1"/>
</dbReference>
<dbReference type="InterPro" id="IPR050630">
    <property type="entry name" value="WD_repeat_EMAP"/>
</dbReference>
<dbReference type="Pfam" id="PF23409">
    <property type="entry name" value="Beta-prop_EML"/>
    <property type="match status" value="3"/>
</dbReference>
<evidence type="ECO:0000256" key="9">
    <source>
        <dbReference type="PROSITE-ProRule" id="PRU00221"/>
    </source>
</evidence>
<comment type="similarity">
    <text evidence="3">Belongs to the WD repeat EMAP family.</text>
</comment>
<dbReference type="SUPFAM" id="SSF50978">
    <property type="entry name" value="WD40 repeat-like"/>
    <property type="match status" value="2"/>
</dbReference>
<keyword evidence="4" id="KW-0963">Cytoplasm</keyword>
<dbReference type="GO" id="GO:0005874">
    <property type="term" value="C:microtubule"/>
    <property type="evidence" value="ECO:0007669"/>
    <property type="project" value="UniProtKB-KW"/>
</dbReference>
<feature type="domain" description="EML-like first beta-propeller" evidence="11">
    <location>
        <begin position="719"/>
        <end position="982"/>
    </location>
</feature>
<dbReference type="InterPro" id="IPR055442">
    <property type="entry name" value="Beta-prop_EML-like_2nd"/>
</dbReference>
<dbReference type="Pfam" id="PF03451">
    <property type="entry name" value="HELP"/>
    <property type="match status" value="3"/>
</dbReference>
<comment type="function">
    <text evidence="1">May modify the assembly dynamics of microtubules, such that microtubules are slightly longer, but more dynamic.</text>
</comment>
<dbReference type="InterPro" id="IPR055439">
    <property type="entry name" value="Beta-prop_EML_1st"/>
</dbReference>